<evidence type="ECO:0000313" key="3">
    <source>
        <dbReference type="Proteomes" id="UP000015354"/>
    </source>
</evidence>
<organism evidence="2 3">
    <name type="scientific">Strigomonas culicis</name>
    <dbReference type="NCBI Taxonomy" id="28005"/>
    <lineage>
        <taxon>Eukaryota</taxon>
        <taxon>Discoba</taxon>
        <taxon>Euglenozoa</taxon>
        <taxon>Kinetoplastea</taxon>
        <taxon>Metakinetoplastina</taxon>
        <taxon>Trypanosomatida</taxon>
        <taxon>Trypanosomatidae</taxon>
        <taxon>Strigomonadinae</taxon>
        <taxon>Strigomonas</taxon>
    </lineage>
</organism>
<feature type="region of interest" description="Disordered" evidence="1">
    <location>
        <begin position="316"/>
        <end position="350"/>
    </location>
</feature>
<gene>
    <name evidence="2" type="ORF">STCU_09919</name>
</gene>
<protein>
    <submittedName>
        <fullName evidence="2">Uncharacterized protein</fullName>
    </submittedName>
</protein>
<feature type="compositionally biased region" description="Basic and acidic residues" evidence="1">
    <location>
        <begin position="196"/>
        <end position="214"/>
    </location>
</feature>
<feature type="region of interest" description="Disordered" evidence="1">
    <location>
        <begin position="169"/>
        <end position="235"/>
    </location>
</feature>
<accession>S9TNZ6</accession>
<dbReference type="Proteomes" id="UP000015354">
    <property type="component" value="Unassembled WGS sequence"/>
</dbReference>
<dbReference type="AlphaFoldDB" id="S9TNZ6"/>
<feature type="compositionally biased region" description="Polar residues" evidence="1">
    <location>
        <begin position="223"/>
        <end position="233"/>
    </location>
</feature>
<dbReference type="EMBL" id="ATMH01009924">
    <property type="protein sequence ID" value="EPY18429.1"/>
    <property type="molecule type" value="Genomic_DNA"/>
</dbReference>
<reference evidence="2 3" key="1">
    <citation type="journal article" date="2013" name="PLoS ONE">
        <title>Predicting the Proteins of Angomonas deanei, Strigomonas culicis and Their Respective Endosymbionts Reveals New Aspects of the Trypanosomatidae Family.</title>
        <authorList>
            <person name="Motta M.C."/>
            <person name="Martins A.C."/>
            <person name="de Souza S.S."/>
            <person name="Catta-Preta C.M."/>
            <person name="Silva R."/>
            <person name="Klein C.C."/>
            <person name="de Almeida L.G."/>
            <person name="de Lima Cunha O."/>
            <person name="Ciapina L.P."/>
            <person name="Brocchi M."/>
            <person name="Colabardini A.C."/>
            <person name="de Araujo Lima B."/>
            <person name="Machado C.R."/>
            <person name="de Almeida Soares C.M."/>
            <person name="Probst C.M."/>
            <person name="de Menezes C.B."/>
            <person name="Thompson C.E."/>
            <person name="Bartholomeu D.C."/>
            <person name="Gradia D.F."/>
            <person name="Pavoni D.P."/>
            <person name="Grisard E.C."/>
            <person name="Fantinatti-Garboggini F."/>
            <person name="Marchini F.K."/>
            <person name="Rodrigues-Luiz G.F."/>
            <person name="Wagner G."/>
            <person name="Goldman G.H."/>
            <person name="Fietto J.L."/>
            <person name="Elias M.C."/>
            <person name="Goldman M.H."/>
            <person name="Sagot M.F."/>
            <person name="Pereira M."/>
            <person name="Stoco P.H."/>
            <person name="de Mendonca-Neto R.P."/>
            <person name="Teixeira S.M."/>
            <person name="Maciel T.E."/>
            <person name="de Oliveira Mendes T.A."/>
            <person name="Urmenyi T.P."/>
            <person name="de Souza W."/>
            <person name="Schenkman S."/>
            <person name="de Vasconcelos A.T."/>
        </authorList>
    </citation>
    <scope>NUCLEOTIDE SEQUENCE [LARGE SCALE GENOMIC DNA]</scope>
</reference>
<feature type="region of interest" description="Disordered" evidence="1">
    <location>
        <begin position="50"/>
        <end position="83"/>
    </location>
</feature>
<name>S9TNZ6_9TRYP</name>
<feature type="compositionally biased region" description="Basic and acidic residues" evidence="1">
    <location>
        <begin position="317"/>
        <end position="326"/>
    </location>
</feature>
<evidence type="ECO:0000256" key="1">
    <source>
        <dbReference type="SAM" id="MobiDB-lite"/>
    </source>
</evidence>
<evidence type="ECO:0000313" key="2">
    <source>
        <dbReference type="EMBL" id="EPY18429.1"/>
    </source>
</evidence>
<comment type="caution">
    <text evidence="2">The sequence shown here is derived from an EMBL/GenBank/DDBJ whole genome shotgun (WGS) entry which is preliminary data.</text>
</comment>
<sequence length="350" mass="37711">MESGGSTLPILRSPLRVARATQQGEHDHREYVLECDVPAVVDHLPATEQCSREQLRSDGPLSLRPAPPAIATPGLSPRAAPCRWRRPPPLRCRGSQEGPQRQPAAPMAAVGRWVGHDSAACGGLGSPPVPSAEAAEAAARAAQPVGDVVAAPLWTDFALAAMGPWRAAAGRAGPAATPSPPPRRWTTCSRPRRKSPGADDRRCSSSRSGSDRCVWRPLHPLTPQKNSPTSTRLDSADYNRRAKCTMDLDVLVEAVRERSNAAAAPVHAKRITSADDSLPERNQMTDTSHFELVSILPSENVLSHSITSNGYTQTQGLHDHHDEHMNSTRRNGSGPDERIVSGRTRIVSFQ</sequence>
<keyword evidence="3" id="KW-1185">Reference proteome</keyword>
<proteinExistence type="predicted"/>